<protein>
    <submittedName>
        <fullName evidence="1">Uncharacterized protein</fullName>
    </submittedName>
</protein>
<dbReference type="AlphaFoldDB" id="D9PHW8"/>
<comment type="caution">
    <text evidence="1">The sequence shown here is derived from an EMBL/GenBank/DDBJ whole genome shotgun (WGS) entry which is preliminary data.</text>
</comment>
<evidence type="ECO:0000313" key="1">
    <source>
        <dbReference type="EMBL" id="EFK96855.1"/>
    </source>
</evidence>
<accession>D9PHW8</accession>
<dbReference type="EMBL" id="ADZX01000395">
    <property type="protein sequence ID" value="EFK96855.1"/>
    <property type="molecule type" value="Genomic_DNA"/>
</dbReference>
<reference evidence="1" key="1">
    <citation type="submission" date="2010-07" db="EMBL/GenBank/DDBJ databases">
        <authorList>
            <consortium name="CONSOLIDER consortium CSD2007-00005"/>
            <person name="Guazzaroni M.-E."/>
            <person name="Richter M."/>
            <person name="Garcia-Salamanca A."/>
            <person name="Yarza P."/>
            <person name="Ferrer M."/>
        </authorList>
    </citation>
    <scope>NUCLEOTIDE SEQUENCE</scope>
</reference>
<organism evidence="1">
    <name type="scientific">sediment metagenome</name>
    <dbReference type="NCBI Taxonomy" id="749907"/>
    <lineage>
        <taxon>unclassified sequences</taxon>
        <taxon>metagenomes</taxon>
        <taxon>ecological metagenomes</taxon>
    </lineage>
</organism>
<sequence>MKNVEMTVDGNVLTIKVDLIKDFSPSSSGKTIIIATAEGNVAVDGHEEAKVGLNFYRKKQRATVDFGLEHVLFEREFFDDRGLGSFLK</sequence>
<proteinExistence type="predicted"/>
<name>D9PHW8_9ZZZZ</name>
<gene>
    <name evidence="1" type="ORF">LDC_1120</name>
</gene>
<reference evidence="1" key="2">
    <citation type="journal article" date="2011" name="Microb. Ecol.">
        <title>Taxonomic and Functional Metagenomic Profiling of the Microbial Community in the Anoxic Sediment of a Sub-saline Shallow Lake (Laguna de Carrizo, Central Spain).</title>
        <authorList>
            <person name="Ferrer M."/>
            <person name="Guazzaroni M.E."/>
            <person name="Richter M."/>
            <person name="Garcia-Salamanca A."/>
            <person name="Yarza P."/>
            <person name="Suarez-Suarez A."/>
            <person name="Solano J."/>
            <person name="Alcaide M."/>
            <person name="van Dillewijn P."/>
            <person name="Molina-Henares M.A."/>
            <person name="Lopez-Cortes N."/>
            <person name="Al-Ramahi Y."/>
            <person name="Guerrero C."/>
            <person name="Acosta A."/>
            <person name="de Eugenio L.I."/>
            <person name="Martinez V."/>
            <person name="Marques S."/>
            <person name="Rojo F."/>
            <person name="Santero E."/>
            <person name="Genilloud O."/>
            <person name="Perez-Perez J."/>
            <person name="Rossello-Mora R."/>
            <person name="Ramos J.L."/>
        </authorList>
    </citation>
    <scope>NUCLEOTIDE SEQUENCE</scope>
</reference>